<name>A0A7W2EH47_9BURK</name>
<protein>
    <recommendedName>
        <fullName evidence="3">Transporter substrate-binding domain-containing protein</fullName>
    </recommendedName>
</protein>
<evidence type="ECO:0008006" key="3">
    <source>
        <dbReference type="Google" id="ProtNLM"/>
    </source>
</evidence>
<evidence type="ECO:0000313" key="1">
    <source>
        <dbReference type="EMBL" id="MBA5605842.1"/>
    </source>
</evidence>
<proteinExistence type="predicted"/>
<dbReference type="Gene3D" id="3.40.190.10">
    <property type="entry name" value="Periplasmic binding protein-like II"/>
    <property type="match status" value="2"/>
</dbReference>
<dbReference type="EMBL" id="JACEZS010000008">
    <property type="protein sequence ID" value="MBA5605842.1"/>
    <property type="molecule type" value="Genomic_DNA"/>
</dbReference>
<comment type="caution">
    <text evidence="1">The sequence shown here is derived from an EMBL/GenBank/DDBJ whole genome shotgun (WGS) entry which is preliminary data.</text>
</comment>
<gene>
    <name evidence="1" type="ORF">H3H36_10755</name>
</gene>
<evidence type="ECO:0000313" key="2">
    <source>
        <dbReference type="Proteomes" id="UP000566711"/>
    </source>
</evidence>
<dbReference type="AlphaFoldDB" id="A0A7W2EH47"/>
<keyword evidence="2" id="KW-1185">Reference proteome</keyword>
<organism evidence="1 2">
    <name type="scientific">Rugamonas fusca</name>
    <dbReference type="NCBI Taxonomy" id="2758568"/>
    <lineage>
        <taxon>Bacteria</taxon>
        <taxon>Pseudomonadati</taxon>
        <taxon>Pseudomonadota</taxon>
        <taxon>Betaproteobacteria</taxon>
        <taxon>Burkholderiales</taxon>
        <taxon>Oxalobacteraceae</taxon>
        <taxon>Telluria group</taxon>
        <taxon>Rugamonas</taxon>
    </lineage>
</organism>
<dbReference type="RefSeq" id="WP_182217238.1">
    <property type="nucleotide sequence ID" value="NZ_JACEZS010000008.1"/>
</dbReference>
<dbReference type="SUPFAM" id="SSF53850">
    <property type="entry name" value="Periplasmic binding protein-like II"/>
    <property type="match status" value="1"/>
</dbReference>
<dbReference type="Proteomes" id="UP000566711">
    <property type="component" value="Unassembled WGS sequence"/>
</dbReference>
<sequence length="262" mass="28696">MHRPLSRPPPSPLLLLSLLSPMLLALAGPAAALPLRLCIFDRPLPPITMPDGSGQVQELLRRAARSTSIAIQSVPASRASCLAQLQSGQVDAMLGAFLPERLAYAAYPMAGEQADESQAVAQARFMVYRRHGSAVDWDGHQFSNLGRQPVGIQPAFLHANLLRQLGVVTDEASLNTADNLGKLAQHRVAAVVALEGEGAALIASRYAGEIEALPQPFHVTPMYLVLNRVYYGQHRAAIDAYWLSLRQYRLSVDYQQYQQRPR</sequence>
<accession>A0A7W2EH47</accession>
<reference evidence="1 2" key="1">
    <citation type="submission" date="2020-07" db="EMBL/GenBank/DDBJ databases">
        <title>Novel species isolated from subtropical streams in China.</title>
        <authorList>
            <person name="Lu H."/>
        </authorList>
    </citation>
    <scope>NUCLEOTIDE SEQUENCE [LARGE SCALE GENOMIC DNA]</scope>
    <source>
        <strain evidence="1 2">FT3S</strain>
    </source>
</reference>